<accession>A0A4S9KJ10</accession>
<evidence type="ECO:0008006" key="4">
    <source>
        <dbReference type="Google" id="ProtNLM"/>
    </source>
</evidence>
<reference evidence="2 3" key="1">
    <citation type="submission" date="2018-10" db="EMBL/GenBank/DDBJ databases">
        <title>Fifty Aureobasidium pullulans genomes reveal a recombining polyextremotolerant generalist.</title>
        <authorList>
            <person name="Gostincar C."/>
            <person name="Turk M."/>
            <person name="Zajc J."/>
            <person name="Gunde-Cimerman N."/>
        </authorList>
    </citation>
    <scope>NUCLEOTIDE SEQUENCE [LARGE SCALE GENOMIC DNA]</scope>
    <source>
        <strain evidence="2 3">EXF-6604</strain>
    </source>
</reference>
<dbReference type="EMBL" id="QZBD01000418">
    <property type="protein sequence ID" value="THY15309.1"/>
    <property type="molecule type" value="Genomic_DNA"/>
</dbReference>
<feature type="compositionally biased region" description="Polar residues" evidence="1">
    <location>
        <begin position="186"/>
        <end position="200"/>
    </location>
</feature>
<feature type="compositionally biased region" description="Basic and acidic residues" evidence="1">
    <location>
        <begin position="167"/>
        <end position="185"/>
    </location>
</feature>
<dbReference type="Proteomes" id="UP000306584">
    <property type="component" value="Unassembled WGS sequence"/>
</dbReference>
<gene>
    <name evidence="2" type="ORF">D6D01_07935</name>
</gene>
<comment type="caution">
    <text evidence="2">The sequence shown here is derived from an EMBL/GenBank/DDBJ whole genome shotgun (WGS) entry which is preliminary data.</text>
</comment>
<feature type="compositionally biased region" description="Polar residues" evidence="1">
    <location>
        <begin position="308"/>
        <end position="329"/>
    </location>
</feature>
<feature type="region of interest" description="Disordered" evidence="1">
    <location>
        <begin position="289"/>
        <end position="362"/>
    </location>
</feature>
<sequence length="362" mass="39970">MVPCIEFMVDGTCQLSRDACSKDHHPNLDPHHVQVRDHKDFMMPNALEQACRRCIMNFRMGCVIDRTVTYNDHAWDQLLGRSALNYTLAAIKPRTGWKQGTSTTAKAKPKPLPMQDHLLIYNWQGLSKEDLLALPDFLPAGVRDCPRAYLVKPRQTNTGKKNSAFRANEKVRRAKRPRDTEDSVQRRPSNPASTYATPAHSTPAPLNSELRPYSSTIYPGSRQVVHSYNNGWTTLSPMGYTDTAAAHALGSMHHQPYGPFPAPLPSQLATWPAQAHDLFPAGSNTLFPTQSYGASRPSAGFPLPAQSGYPSPNTLPVTLSSHTTPSSMPDTRAPGLDVSSVPPARGPRRHRRGPDGSRQARR</sequence>
<evidence type="ECO:0000256" key="1">
    <source>
        <dbReference type="SAM" id="MobiDB-lite"/>
    </source>
</evidence>
<feature type="region of interest" description="Disordered" evidence="1">
    <location>
        <begin position="153"/>
        <end position="210"/>
    </location>
</feature>
<name>A0A4S9KJ10_AURPU</name>
<proteinExistence type="predicted"/>
<evidence type="ECO:0000313" key="3">
    <source>
        <dbReference type="Proteomes" id="UP000306584"/>
    </source>
</evidence>
<evidence type="ECO:0000313" key="2">
    <source>
        <dbReference type="EMBL" id="THY15309.1"/>
    </source>
</evidence>
<protein>
    <recommendedName>
        <fullName evidence="4">C3H1-type domain-containing protein</fullName>
    </recommendedName>
</protein>
<dbReference type="AlphaFoldDB" id="A0A4S9KJ10"/>
<organism evidence="2 3">
    <name type="scientific">Aureobasidium pullulans</name>
    <name type="common">Black yeast</name>
    <name type="synonym">Pullularia pullulans</name>
    <dbReference type="NCBI Taxonomy" id="5580"/>
    <lineage>
        <taxon>Eukaryota</taxon>
        <taxon>Fungi</taxon>
        <taxon>Dikarya</taxon>
        <taxon>Ascomycota</taxon>
        <taxon>Pezizomycotina</taxon>
        <taxon>Dothideomycetes</taxon>
        <taxon>Dothideomycetidae</taxon>
        <taxon>Dothideales</taxon>
        <taxon>Saccotheciaceae</taxon>
        <taxon>Aureobasidium</taxon>
    </lineage>
</organism>